<dbReference type="SUPFAM" id="SSF48208">
    <property type="entry name" value="Six-hairpin glycosidases"/>
    <property type="match status" value="1"/>
</dbReference>
<sequence>MKCVALIWFLPWLARVSCSTNYASLFTDVVDFSWSRFWVTSKSSWSENDKCLNNFEYPSVWDQAVAGKMIADSVNAANIDLVIANLKDYLNSDNWFSSSTAKDNDVYMDDNAQVLWVLLDSYKYAGNVDDLELAKKLMSNLMNQEASGGGVYWKLNAPYVASISTAESALAATRLYQVTQDQSLLEFASKQVNWLLDNLQDSSDGLIYDGINSKTGAVNKGKLSYSVGVMVSTLAYLNSFTGESDYYDKATKLVNSALNKKGAFYNSDGTWNNPMYYSHLLFTGISDLITIATATSKSQDTYYQSLISEVNTQAQNIIKTYQVSTNNFVDNISSFKADSSNYCDGKPIGNLLQSASAAQIFYAMSKIGS</sequence>
<dbReference type="InterPro" id="IPR005198">
    <property type="entry name" value="Glyco_hydro_76"/>
</dbReference>
<evidence type="ECO:0008006" key="4">
    <source>
        <dbReference type="Google" id="ProtNLM"/>
    </source>
</evidence>
<protein>
    <recommendedName>
        <fullName evidence="4">Six-hairpin glycosidase</fullName>
    </recommendedName>
</protein>
<dbReference type="GO" id="GO:0005975">
    <property type="term" value="P:carbohydrate metabolic process"/>
    <property type="evidence" value="ECO:0007669"/>
    <property type="project" value="InterPro"/>
</dbReference>
<dbReference type="KEGG" id="cten:18245454"/>
<dbReference type="eggNOG" id="ENOG502TCPB">
    <property type="taxonomic scope" value="Eukaryota"/>
</dbReference>
<dbReference type="Pfam" id="PF03663">
    <property type="entry name" value="Glyco_hydro_76"/>
    <property type="match status" value="1"/>
</dbReference>
<dbReference type="HOGENOM" id="CLU_034119_0_0_1"/>
<dbReference type="Gene3D" id="1.50.10.20">
    <property type="match status" value="1"/>
</dbReference>
<dbReference type="EMBL" id="GL996512">
    <property type="protein sequence ID" value="EGV65695.1"/>
    <property type="molecule type" value="Genomic_DNA"/>
</dbReference>
<feature type="signal peptide" evidence="1">
    <location>
        <begin position="1"/>
        <end position="18"/>
    </location>
</feature>
<keyword evidence="1" id="KW-0732">Signal</keyword>
<evidence type="ECO:0000256" key="1">
    <source>
        <dbReference type="SAM" id="SignalP"/>
    </source>
</evidence>
<organism evidence="3">
    <name type="scientific">Candida tenuis (strain ATCC 10573 / BCRC 21748 / CBS 615 / JCM 9827 / NBRC 10315 / NRRL Y-1498 / VKM Y-70)</name>
    <name type="common">Yeast</name>
    <name type="synonym">Yamadazyma tenuis</name>
    <dbReference type="NCBI Taxonomy" id="590646"/>
    <lineage>
        <taxon>Eukaryota</taxon>
        <taxon>Fungi</taxon>
        <taxon>Dikarya</taxon>
        <taxon>Ascomycota</taxon>
        <taxon>Saccharomycotina</taxon>
        <taxon>Pichiomycetes</taxon>
        <taxon>Debaryomycetaceae</taxon>
        <taxon>Yamadazyma</taxon>
    </lineage>
</organism>
<dbReference type="AlphaFoldDB" id="G3AXT9"/>
<name>G3AXT9_CANTC</name>
<dbReference type="OrthoDB" id="6500128at2759"/>
<evidence type="ECO:0000313" key="2">
    <source>
        <dbReference type="EMBL" id="EGV65695.1"/>
    </source>
</evidence>
<proteinExistence type="predicted"/>
<dbReference type="PANTHER" id="PTHR47791:SF3">
    <property type="entry name" value="MEIOTICALLY UP-REGULATED GENE 191 PROTEIN"/>
    <property type="match status" value="1"/>
</dbReference>
<dbReference type="Proteomes" id="UP000000707">
    <property type="component" value="Unassembled WGS sequence"/>
</dbReference>
<dbReference type="RefSeq" id="XP_006684269.1">
    <property type="nucleotide sequence ID" value="XM_006684206.1"/>
</dbReference>
<evidence type="ECO:0000313" key="3">
    <source>
        <dbReference type="Proteomes" id="UP000000707"/>
    </source>
</evidence>
<dbReference type="GeneID" id="18245454"/>
<keyword evidence="3" id="KW-1185">Reference proteome</keyword>
<accession>G3AXT9</accession>
<gene>
    <name evidence="2" type="ORF">CANTEDRAFT_101282</name>
</gene>
<reference evidence="2 3" key="1">
    <citation type="journal article" date="2011" name="Proc. Natl. Acad. Sci. U.S.A.">
        <title>Comparative genomics of xylose-fermenting fungi for enhanced biofuel production.</title>
        <authorList>
            <person name="Wohlbach D.J."/>
            <person name="Kuo A."/>
            <person name="Sato T.K."/>
            <person name="Potts K.M."/>
            <person name="Salamov A.A."/>
            <person name="LaButti K.M."/>
            <person name="Sun H."/>
            <person name="Clum A."/>
            <person name="Pangilinan J.L."/>
            <person name="Lindquist E.A."/>
            <person name="Lucas S."/>
            <person name="Lapidus A."/>
            <person name="Jin M."/>
            <person name="Gunawan C."/>
            <person name="Balan V."/>
            <person name="Dale B.E."/>
            <person name="Jeffries T.W."/>
            <person name="Zinkel R."/>
            <person name="Barry K.W."/>
            <person name="Grigoriev I.V."/>
            <person name="Gasch A.P."/>
        </authorList>
    </citation>
    <scope>NUCLEOTIDE SEQUENCE [LARGE SCALE GENOMIC DNA]</scope>
    <source>
        <strain evidence="3">ATCC 10573 / BCRC 21748 / CBS 615 / JCM 9827 / NBRC 10315 / NRRL Y-1498 / VKM Y-70</strain>
    </source>
</reference>
<dbReference type="InterPro" id="IPR053169">
    <property type="entry name" value="MUG_Protein"/>
</dbReference>
<dbReference type="PANTHER" id="PTHR47791">
    <property type="entry name" value="MEIOTICALLY UP-REGULATED GENE 191 PROTEIN"/>
    <property type="match status" value="1"/>
</dbReference>
<feature type="chain" id="PRO_5003442632" description="Six-hairpin glycosidase" evidence="1">
    <location>
        <begin position="19"/>
        <end position="369"/>
    </location>
</feature>
<dbReference type="InterPro" id="IPR008928">
    <property type="entry name" value="6-hairpin_glycosidase_sf"/>
</dbReference>